<sequence length="350" mass="37815">MVSFEQLTPRIQRLIVPAAGPYSRFASNAYLIGRGASRMLVDSGTGHPGSAEALKGLAIGTRVVLTHAHGGHANGLAHLQRGVKIAKFKSQGDAGEMSFLRHNEKIVLRDDATSQVDCSVKVIHCPGHSEDSVALWLEEESVLISGDAISSTPSPAKGASLSHDHITVENLDAYMASLKTLDNLNPRIIFPGHGEIILDGASHIAEALSVQNRIENSILQLLQSSHVVTANAITAHLAANSPGISLLVLEGTVKQHLIRLEARGLAARVHATRGDGKENVSQAERSKTGPGGITFDKIFDAVKTSRTKDWMEESKGVSKDAMKDVFRLREKVHPAHQWIRFSNEVEWRAV</sequence>
<dbReference type="AlphaFoldDB" id="A0A507FP18"/>
<dbReference type="EMBL" id="QEAP01000026">
    <property type="protein sequence ID" value="TPX77208.1"/>
    <property type="molecule type" value="Genomic_DNA"/>
</dbReference>
<reference evidence="2 3" key="1">
    <citation type="journal article" date="2019" name="Sci. Rep.">
        <title>Comparative genomics of chytrid fungi reveal insights into the obligate biotrophic and pathogenic lifestyle of Synchytrium endobioticum.</title>
        <authorList>
            <person name="van de Vossenberg B.T.L.H."/>
            <person name="Warris S."/>
            <person name="Nguyen H.D.T."/>
            <person name="van Gent-Pelzer M.P.E."/>
            <person name="Joly D.L."/>
            <person name="van de Geest H.C."/>
            <person name="Bonants P.J.M."/>
            <person name="Smith D.S."/>
            <person name="Levesque C.A."/>
            <person name="van der Lee T.A.J."/>
        </authorList>
    </citation>
    <scope>NUCLEOTIDE SEQUENCE [LARGE SCALE GENOMIC DNA]</scope>
    <source>
        <strain evidence="2 3">CBS 675.73</strain>
    </source>
</reference>
<dbReference type="GO" id="GO:0044550">
    <property type="term" value="P:secondary metabolite biosynthetic process"/>
    <property type="evidence" value="ECO:0007669"/>
    <property type="project" value="TreeGrafter"/>
</dbReference>
<dbReference type="InterPro" id="IPR050662">
    <property type="entry name" value="Sec-metab_biosynth-thioest"/>
</dbReference>
<organism evidence="2 3">
    <name type="scientific">Chytriomyces confervae</name>
    <dbReference type="NCBI Taxonomy" id="246404"/>
    <lineage>
        <taxon>Eukaryota</taxon>
        <taxon>Fungi</taxon>
        <taxon>Fungi incertae sedis</taxon>
        <taxon>Chytridiomycota</taxon>
        <taxon>Chytridiomycota incertae sedis</taxon>
        <taxon>Chytridiomycetes</taxon>
        <taxon>Chytridiales</taxon>
        <taxon>Chytriomycetaceae</taxon>
        <taxon>Chytriomyces</taxon>
    </lineage>
</organism>
<name>A0A507FP18_9FUNG</name>
<dbReference type="SUPFAM" id="SSF56281">
    <property type="entry name" value="Metallo-hydrolase/oxidoreductase"/>
    <property type="match status" value="1"/>
</dbReference>
<evidence type="ECO:0000313" key="2">
    <source>
        <dbReference type="EMBL" id="TPX77208.1"/>
    </source>
</evidence>
<evidence type="ECO:0000313" key="3">
    <source>
        <dbReference type="Proteomes" id="UP000320333"/>
    </source>
</evidence>
<dbReference type="InterPro" id="IPR036866">
    <property type="entry name" value="RibonucZ/Hydroxyglut_hydro"/>
</dbReference>
<dbReference type="Pfam" id="PF00753">
    <property type="entry name" value="Lactamase_B"/>
    <property type="match status" value="1"/>
</dbReference>
<evidence type="ECO:0000259" key="1">
    <source>
        <dbReference type="SMART" id="SM00849"/>
    </source>
</evidence>
<dbReference type="SMART" id="SM00849">
    <property type="entry name" value="Lactamase_B"/>
    <property type="match status" value="1"/>
</dbReference>
<feature type="domain" description="Metallo-beta-lactamase" evidence="1">
    <location>
        <begin position="26"/>
        <end position="193"/>
    </location>
</feature>
<dbReference type="STRING" id="246404.A0A507FP18"/>
<gene>
    <name evidence="2" type="ORF">CcCBS67573_g01545</name>
</gene>
<proteinExistence type="predicted"/>
<dbReference type="PANTHER" id="PTHR23131">
    <property type="entry name" value="ENDORIBONUCLEASE LACTB2"/>
    <property type="match status" value="1"/>
</dbReference>
<comment type="caution">
    <text evidence="2">The sequence shown here is derived from an EMBL/GenBank/DDBJ whole genome shotgun (WGS) entry which is preliminary data.</text>
</comment>
<keyword evidence="3" id="KW-1185">Reference proteome</keyword>
<accession>A0A507FP18</accession>
<dbReference type="InterPro" id="IPR001279">
    <property type="entry name" value="Metallo-B-lactamas"/>
</dbReference>
<dbReference type="Gene3D" id="3.60.15.10">
    <property type="entry name" value="Ribonuclease Z/Hydroxyacylglutathione hydrolase-like"/>
    <property type="match status" value="1"/>
</dbReference>
<dbReference type="OrthoDB" id="17458at2759"/>
<protein>
    <recommendedName>
        <fullName evidence="1">Metallo-beta-lactamase domain-containing protein</fullName>
    </recommendedName>
</protein>
<dbReference type="PANTHER" id="PTHR23131:SF0">
    <property type="entry name" value="ENDORIBONUCLEASE LACTB2"/>
    <property type="match status" value="1"/>
</dbReference>
<dbReference type="Proteomes" id="UP000320333">
    <property type="component" value="Unassembled WGS sequence"/>
</dbReference>